<keyword evidence="1" id="KW-0472">Membrane</keyword>
<evidence type="ECO:0000256" key="1">
    <source>
        <dbReference type="SAM" id="Phobius"/>
    </source>
</evidence>
<gene>
    <name evidence="2" type="ORF">TrCOL_g11112</name>
</gene>
<comment type="caution">
    <text evidence="2">The sequence shown here is derived from an EMBL/GenBank/DDBJ whole genome shotgun (WGS) entry which is preliminary data.</text>
</comment>
<evidence type="ECO:0000313" key="3">
    <source>
        <dbReference type="Proteomes" id="UP001165065"/>
    </source>
</evidence>
<reference evidence="3" key="1">
    <citation type="journal article" date="2023" name="Commun. Biol.">
        <title>Genome analysis of Parmales, the sister group of diatoms, reveals the evolutionary specialization of diatoms from phago-mixotrophs to photoautotrophs.</title>
        <authorList>
            <person name="Ban H."/>
            <person name="Sato S."/>
            <person name="Yoshikawa S."/>
            <person name="Yamada K."/>
            <person name="Nakamura Y."/>
            <person name="Ichinomiya M."/>
            <person name="Sato N."/>
            <person name="Blanc-Mathieu R."/>
            <person name="Endo H."/>
            <person name="Kuwata A."/>
            <person name="Ogata H."/>
        </authorList>
    </citation>
    <scope>NUCLEOTIDE SEQUENCE [LARGE SCALE GENOMIC DNA]</scope>
</reference>
<feature type="transmembrane region" description="Helical" evidence="1">
    <location>
        <begin position="113"/>
        <end position="145"/>
    </location>
</feature>
<dbReference type="AlphaFoldDB" id="A0A9W7GN09"/>
<keyword evidence="1" id="KW-1133">Transmembrane helix</keyword>
<feature type="transmembrane region" description="Helical" evidence="1">
    <location>
        <begin position="171"/>
        <end position="196"/>
    </location>
</feature>
<dbReference type="OrthoDB" id="2014563at2759"/>
<dbReference type="InterPro" id="IPR021788">
    <property type="entry name" value="CPP1-like"/>
</dbReference>
<organism evidence="2 3">
    <name type="scientific">Triparma columacea</name>
    <dbReference type="NCBI Taxonomy" id="722753"/>
    <lineage>
        <taxon>Eukaryota</taxon>
        <taxon>Sar</taxon>
        <taxon>Stramenopiles</taxon>
        <taxon>Ochrophyta</taxon>
        <taxon>Bolidophyceae</taxon>
        <taxon>Parmales</taxon>
        <taxon>Triparmaceae</taxon>
        <taxon>Triparma</taxon>
    </lineage>
</organism>
<proteinExistence type="predicted"/>
<dbReference type="Pfam" id="PF11833">
    <property type="entry name" value="CPP1-like"/>
    <property type="match status" value="1"/>
</dbReference>
<accession>A0A9W7GN09</accession>
<name>A0A9W7GN09_9STRA</name>
<keyword evidence="3" id="KW-1185">Reference proteome</keyword>
<evidence type="ECO:0000313" key="2">
    <source>
        <dbReference type="EMBL" id="GMI46983.1"/>
    </source>
</evidence>
<keyword evidence="1" id="KW-0812">Transmembrane</keyword>
<dbReference type="EMBL" id="BRYA01000322">
    <property type="protein sequence ID" value="GMI46983.1"/>
    <property type="molecule type" value="Genomic_DNA"/>
</dbReference>
<protein>
    <submittedName>
        <fullName evidence="2">Uncharacterized protein</fullName>
    </submittedName>
</protein>
<sequence>MRLEGAKLYRTLGVTEDASYEEITQATEELVVKYASDIKQKTRVQVTKDKIMDLRLRQRVSGNLSVLGSAREMDLIDVRRAEIDKKSKKWTPPTWTKGVLVLPDKKHLKSTSFYLGGTGLGIIMIPNLASSFIMLACMCSLGLLYNRGQPEMPKDEFGQAGEVRSPNPVSVGLTCGLVFGWAAVLAVVGTAVMAAVPGVARRLPENLVVNESINLGFWIAASMFKTYRE</sequence>
<dbReference type="Proteomes" id="UP001165065">
    <property type="component" value="Unassembled WGS sequence"/>
</dbReference>